<dbReference type="GO" id="GO:0005739">
    <property type="term" value="C:mitochondrion"/>
    <property type="evidence" value="ECO:0007669"/>
    <property type="project" value="TreeGrafter"/>
</dbReference>
<dbReference type="InterPro" id="IPR036322">
    <property type="entry name" value="WD40_repeat_dom_sf"/>
</dbReference>
<dbReference type="GO" id="GO:0006233">
    <property type="term" value="P:dTDP biosynthetic process"/>
    <property type="evidence" value="ECO:0007669"/>
    <property type="project" value="InterPro"/>
</dbReference>
<dbReference type="PROSITE" id="PS01331">
    <property type="entry name" value="THYMIDYLATE_KINASE"/>
    <property type="match status" value="1"/>
</dbReference>
<dbReference type="GO" id="GO:0006227">
    <property type="term" value="P:dUDP biosynthetic process"/>
    <property type="evidence" value="ECO:0007669"/>
    <property type="project" value="TreeGrafter"/>
</dbReference>
<comment type="pathway">
    <text evidence="1">Pyrimidine metabolism; dTTP biosynthesis.</text>
</comment>
<dbReference type="Pfam" id="PF14655">
    <property type="entry name" value="RAB3GAP2_N"/>
    <property type="match status" value="1"/>
</dbReference>
<dbReference type="InterPro" id="IPR018094">
    <property type="entry name" value="Thymidylate_kinase"/>
</dbReference>
<dbReference type="NCBIfam" id="TIGR00041">
    <property type="entry name" value="DTMP_kinase"/>
    <property type="match status" value="1"/>
</dbReference>
<dbReference type="InterPro" id="IPR032839">
    <property type="entry name" value="RAB3GAP_N"/>
</dbReference>
<feature type="domain" description="Rab3-GAP regulatory subunit N-terminal" evidence="12">
    <location>
        <begin position="64"/>
        <end position="414"/>
    </location>
</feature>
<evidence type="ECO:0000256" key="8">
    <source>
        <dbReference type="ARBA" id="ARBA00022777"/>
    </source>
</evidence>
<dbReference type="InterPro" id="IPR018095">
    <property type="entry name" value="Thymidylate_kin_CS"/>
</dbReference>
<keyword evidence="13" id="KW-0496">Mitochondrion</keyword>
<dbReference type="Gene3D" id="3.40.50.300">
    <property type="entry name" value="P-loop containing nucleotide triphosphate hydrolases"/>
    <property type="match status" value="1"/>
</dbReference>
<dbReference type="InterPro" id="IPR039430">
    <property type="entry name" value="Thymidylate_kin-like_dom"/>
</dbReference>
<dbReference type="EC" id="2.7.4.9" evidence="3"/>
<dbReference type="Proteomes" id="UP000290189">
    <property type="component" value="Unassembled WGS sequence"/>
</dbReference>
<dbReference type="GO" id="GO:0004798">
    <property type="term" value="F:dTMP kinase activity"/>
    <property type="evidence" value="ECO:0007669"/>
    <property type="project" value="UniProtKB-EC"/>
</dbReference>
<dbReference type="EMBL" id="OVEO01000013">
    <property type="protein sequence ID" value="SPR00040.1"/>
    <property type="molecule type" value="Genomic_DNA"/>
</dbReference>
<dbReference type="GO" id="GO:0004550">
    <property type="term" value="F:nucleoside diphosphate kinase activity"/>
    <property type="evidence" value="ECO:0007669"/>
    <property type="project" value="TreeGrafter"/>
</dbReference>
<sequence length="1367" mass="150166">MTETIRGRIWCRTEPDLNAGGDRIQTTSSVWAVNAARTVLARVLDGNRIEIVDHGKLQTVWAVSKVKSHTVSLITSVSVVDTGASWRCLIGDSEGLLACFSQTRELLFSYVLHREPVLAISTQRNFRSPIQSAKDLLIRYESVIVILDGFSFEYVCTSRDEAHTTLQYLKFRIKHQTTLGGAVVCDPTAAHGHCHDVSNDGLNCFHLLTVGAPLMLAYSVCPNEPSSSEIVTTAVKLGVDVAKKVASAFFSFGRTMLIADDDHAVAPNSPARGGASNSATRSSSLSSSDLSSEPELSGSITVTAGRLISPETAISEPLSTGHSLVSIAVSPFENDHLAACCDNFGRIMLLDMRQYIFVRMWKGYRDAQVAFMMSEEGGSSNAILVIYISSRGLLELWQLPYGPRVSAVNIGRGHSLRQCQTECFVLSASGHVVSVQLDVNFRLIYGALSLRNEDRSPIAKHIVGLLKRDPQATMQRIVDAMHCDWTNLPAAMSVFEETALLRDTELDRTIRILKAYASFVAAVNTDDNVIPFADVHRIAFHPRDLLVNAELWTSLARFTFDPTLSGDAEMVGEVGKFLVGLDLPTDISVGLFFDWIWDVDCPTSSDVALIMPRLFDVSNIDPYARRRVRETTAIGPAFILAEAFAALLCDQWWTDTVHHLLRVRRLREILSDSSAATERISLQCLESDRLSVSKVVALDLCSRQNHCNDIVREITGSSGRMVADVQDEFPDCGITSDSLLVSCALVIFDLRGSLDDSLSLLGQGQSSRQRSAAATQLWERVGRPALAGYFEDGKASEAGADETVDVKWGSILHLLRMIDCTSEPVNEVAVTWPASCWQSGVSGALLSPDDVELYTLICRCVDVTASPSSAPSCPLVTSPVKAARRDFILHHLSRANCSATTESELLDLARDLSVYDGVMQAHISHLMSESPANQRLLDYLTSGHCEYSPALAVQLVDRARLLVVCIVAAIRQATQSRSRSVSTRANRILAALDRSLTQWLEEDVTNCTSLSGQRRFRTLASTSAFAIEVEQFVAAVVTFVSNAPGDGHLNVQRIEQATQISQTIQRIADAIKYLASRLTEADCSTVYNSLQDCLVVNERDWTACQVQVKAFRECFEAAKKAGCQWDDQFHFGGVGGVAVRRGCVVVVVENPELANQTMRGGRGAFILLEGIDRSGKSTQARMLADALKSQGHRCEIINFPNRTTTIGKVIDEYLSENTEINDQAVHLMFSANRWEMSAHIQSKLSAGTILIVDRYVYSGIAFSVAKGLEVDWCRACDVGLPSPDITLLLDMSIEASKKRGGFGRERYETERTQVQVRRIFQMLQKPEWKIIDASRPAEQVHSDICSAVVPNLDRIAKSPLAYITLDL</sequence>
<proteinExistence type="inferred from homology"/>
<evidence type="ECO:0000313" key="13">
    <source>
        <dbReference type="EMBL" id="SPR00040.1"/>
    </source>
</evidence>
<dbReference type="HAMAP" id="MF_00165">
    <property type="entry name" value="Thymidylate_kinase"/>
    <property type="match status" value="1"/>
</dbReference>
<feature type="region of interest" description="Disordered" evidence="10">
    <location>
        <begin position="268"/>
        <end position="297"/>
    </location>
</feature>
<evidence type="ECO:0000259" key="12">
    <source>
        <dbReference type="Pfam" id="PF14655"/>
    </source>
</evidence>
<evidence type="ECO:0000259" key="11">
    <source>
        <dbReference type="Pfam" id="PF02223"/>
    </source>
</evidence>
<dbReference type="GO" id="GO:0005524">
    <property type="term" value="F:ATP binding"/>
    <property type="evidence" value="ECO:0007669"/>
    <property type="project" value="UniProtKB-KW"/>
</dbReference>
<dbReference type="InterPro" id="IPR027417">
    <property type="entry name" value="P-loop_NTPase"/>
</dbReference>
<dbReference type="CDD" id="cd01672">
    <property type="entry name" value="TMPK"/>
    <property type="match status" value="1"/>
</dbReference>
<dbReference type="GO" id="GO:0005634">
    <property type="term" value="C:nucleus"/>
    <property type="evidence" value="ECO:0007669"/>
    <property type="project" value="TreeGrafter"/>
</dbReference>
<evidence type="ECO:0000256" key="1">
    <source>
        <dbReference type="ARBA" id="ARBA00004992"/>
    </source>
</evidence>
<dbReference type="GO" id="GO:0005829">
    <property type="term" value="C:cytosol"/>
    <property type="evidence" value="ECO:0007669"/>
    <property type="project" value="TreeGrafter"/>
</dbReference>
<organism evidence="13 14">
    <name type="scientific">Plasmodiophora brassicae</name>
    <name type="common">Clubroot disease agent</name>
    <dbReference type="NCBI Taxonomy" id="37360"/>
    <lineage>
        <taxon>Eukaryota</taxon>
        <taxon>Sar</taxon>
        <taxon>Rhizaria</taxon>
        <taxon>Endomyxa</taxon>
        <taxon>Phytomyxea</taxon>
        <taxon>Plasmodiophorida</taxon>
        <taxon>Plasmodiophoridae</taxon>
        <taxon>Plasmodiophora</taxon>
    </lineage>
</organism>
<geneLocation type="mitochondrion" evidence="13"/>
<dbReference type="PANTHER" id="PTHR10344">
    <property type="entry name" value="THYMIDYLATE KINASE"/>
    <property type="match status" value="1"/>
</dbReference>
<accession>A0A3P3YJU7</accession>
<keyword evidence="9" id="KW-0067">ATP-binding</keyword>
<protein>
    <recommendedName>
        <fullName evidence="4">Thymidylate kinase</fullName>
        <ecNumber evidence="3">2.7.4.9</ecNumber>
    </recommendedName>
</protein>
<evidence type="ECO:0000256" key="4">
    <source>
        <dbReference type="ARBA" id="ARBA00017144"/>
    </source>
</evidence>
<keyword evidence="8" id="KW-0418">Kinase</keyword>
<name>A0A3P3YJU7_PLABS</name>
<dbReference type="SUPFAM" id="SSF50978">
    <property type="entry name" value="WD40 repeat-like"/>
    <property type="match status" value="1"/>
</dbReference>
<dbReference type="GO" id="GO:0006235">
    <property type="term" value="P:dTTP biosynthetic process"/>
    <property type="evidence" value="ECO:0007669"/>
    <property type="project" value="TreeGrafter"/>
</dbReference>
<keyword evidence="7" id="KW-0547">Nucleotide-binding</keyword>
<evidence type="ECO:0000256" key="7">
    <source>
        <dbReference type="ARBA" id="ARBA00022741"/>
    </source>
</evidence>
<feature type="domain" description="Thymidylate kinase-like" evidence="11">
    <location>
        <begin position="1168"/>
        <end position="1344"/>
    </location>
</feature>
<evidence type="ECO:0000256" key="9">
    <source>
        <dbReference type="ARBA" id="ARBA00022840"/>
    </source>
</evidence>
<keyword evidence="6" id="KW-0545">Nucleotide biosynthesis</keyword>
<evidence type="ECO:0000313" key="14">
    <source>
        <dbReference type="Proteomes" id="UP000290189"/>
    </source>
</evidence>
<dbReference type="PANTHER" id="PTHR10344:SF1">
    <property type="entry name" value="THYMIDYLATE KINASE"/>
    <property type="match status" value="1"/>
</dbReference>
<evidence type="ECO:0000256" key="3">
    <source>
        <dbReference type="ARBA" id="ARBA00012980"/>
    </source>
</evidence>
<evidence type="ECO:0000256" key="6">
    <source>
        <dbReference type="ARBA" id="ARBA00022727"/>
    </source>
</evidence>
<dbReference type="Pfam" id="PF02223">
    <property type="entry name" value="Thymidylate_kin"/>
    <property type="match status" value="1"/>
</dbReference>
<evidence type="ECO:0000256" key="10">
    <source>
        <dbReference type="SAM" id="MobiDB-lite"/>
    </source>
</evidence>
<evidence type="ECO:0000256" key="5">
    <source>
        <dbReference type="ARBA" id="ARBA00022679"/>
    </source>
</evidence>
<comment type="similarity">
    <text evidence="2">Belongs to the thymidylate kinase family.</text>
</comment>
<feature type="compositionally biased region" description="Low complexity" evidence="10">
    <location>
        <begin position="276"/>
        <end position="297"/>
    </location>
</feature>
<reference evidence="13 14" key="1">
    <citation type="submission" date="2018-03" db="EMBL/GenBank/DDBJ databases">
        <authorList>
            <person name="Fogelqvist J."/>
        </authorList>
    </citation>
    <scope>NUCLEOTIDE SEQUENCE [LARGE SCALE GENOMIC DNA]</scope>
</reference>
<dbReference type="FunFam" id="3.40.50.300:FF:000679">
    <property type="entry name" value="Thymidylate kinase"/>
    <property type="match status" value="1"/>
</dbReference>
<dbReference type="SUPFAM" id="SSF52540">
    <property type="entry name" value="P-loop containing nucleoside triphosphate hydrolases"/>
    <property type="match status" value="1"/>
</dbReference>
<gene>
    <name evidence="13" type="ORF">PLBR_LOCUS7255</name>
</gene>
<evidence type="ECO:0000256" key="2">
    <source>
        <dbReference type="ARBA" id="ARBA00009776"/>
    </source>
</evidence>
<keyword evidence="5" id="KW-0808">Transferase</keyword>